<dbReference type="AlphaFoldDB" id="A0AAE1J0D4"/>
<name>A0AAE1J0D4_9FABA</name>
<proteinExistence type="predicted"/>
<evidence type="ECO:0000256" key="1">
    <source>
        <dbReference type="SAM" id="MobiDB-lite"/>
    </source>
</evidence>
<gene>
    <name evidence="2" type="ORF">QN277_003771</name>
</gene>
<reference evidence="2" key="1">
    <citation type="submission" date="2023-10" db="EMBL/GenBank/DDBJ databases">
        <title>Chromosome-level genome of the transformable northern wattle, Acacia crassicarpa.</title>
        <authorList>
            <person name="Massaro I."/>
            <person name="Sinha N.R."/>
            <person name="Poethig S."/>
            <person name="Leichty A.R."/>
        </authorList>
    </citation>
    <scope>NUCLEOTIDE SEQUENCE</scope>
    <source>
        <strain evidence="2">Acra3RX</strain>
        <tissue evidence="2">Leaf</tissue>
    </source>
</reference>
<evidence type="ECO:0000313" key="3">
    <source>
        <dbReference type="Proteomes" id="UP001293593"/>
    </source>
</evidence>
<accession>A0AAE1J0D4</accession>
<protein>
    <submittedName>
        <fullName evidence="2">Uncharacterized protein</fullName>
    </submittedName>
</protein>
<organism evidence="2 3">
    <name type="scientific">Acacia crassicarpa</name>
    <name type="common">northern wattle</name>
    <dbReference type="NCBI Taxonomy" id="499986"/>
    <lineage>
        <taxon>Eukaryota</taxon>
        <taxon>Viridiplantae</taxon>
        <taxon>Streptophyta</taxon>
        <taxon>Embryophyta</taxon>
        <taxon>Tracheophyta</taxon>
        <taxon>Spermatophyta</taxon>
        <taxon>Magnoliopsida</taxon>
        <taxon>eudicotyledons</taxon>
        <taxon>Gunneridae</taxon>
        <taxon>Pentapetalae</taxon>
        <taxon>rosids</taxon>
        <taxon>fabids</taxon>
        <taxon>Fabales</taxon>
        <taxon>Fabaceae</taxon>
        <taxon>Caesalpinioideae</taxon>
        <taxon>mimosoid clade</taxon>
        <taxon>Acacieae</taxon>
        <taxon>Acacia</taxon>
    </lineage>
</organism>
<comment type="caution">
    <text evidence="2">The sequence shown here is derived from an EMBL/GenBank/DDBJ whole genome shotgun (WGS) entry which is preliminary data.</text>
</comment>
<keyword evidence="3" id="KW-1185">Reference proteome</keyword>
<evidence type="ECO:0000313" key="2">
    <source>
        <dbReference type="EMBL" id="KAK4260688.1"/>
    </source>
</evidence>
<dbReference type="Proteomes" id="UP001293593">
    <property type="component" value="Unassembled WGS sequence"/>
</dbReference>
<dbReference type="EMBL" id="JAWXYG010000010">
    <property type="protein sequence ID" value="KAK4260688.1"/>
    <property type="molecule type" value="Genomic_DNA"/>
</dbReference>
<sequence length="66" mass="7348">MEDEDGDYGEDNVEVIVGDDDSGLSEAPILGRVFKIAEEAYGFNNDYAQGKGFGIRKHYTSRNMKI</sequence>
<feature type="region of interest" description="Disordered" evidence="1">
    <location>
        <begin position="1"/>
        <end position="20"/>
    </location>
</feature>